<dbReference type="Proteomes" id="UP000240429">
    <property type="component" value="Unassembled WGS sequence"/>
</dbReference>
<reference evidence="2 3" key="1">
    <citation type="submission" date="2018-03" db="EMBL/GenBank/DDBJ databases">
        <title>Streptomyces dioscori sp. nov., a novel endophytic actinobacterium isolated from bulbil of Dioscorea bulbifera L.</title>
        <authorList>
            <person name="Zhikuan W."/>
        </authorList>
    </citation>
    <scope>NUCLEOTIDE SEQUENCE [LARGE SCALE GENOMIC DNA]</scope>
    <source>
        <strain evidence="2 3">A217</strain>
    </source>
</reference>
<evidence type="ECO:0000313" key="3">
    <source>
        <dbReference type="Proteomes" id="UP000240429"/>
    </source>
</evidence>
<dbReference type="SUPFAM" id="SSF47413">
    <property type="entry name" value="lambda repressor-like DNA-binding domains"/>
    <property type="match status" value="1"/>
</dbReference>
<dbReference type="Gene3D" id="1.10.260.40">
    <property type="entry name" value="lambda repressor-like DNA-binding domains"/>
    <property type="match status" value="1"/>
</dbReference>
<sequence length="289" mass="31869">MPVAGRPTVRSRRLGAALKTYRLAAKLDQLQSAEVIAAHQTRVSRIETGHVSARPLEIRALLDAYGVRDLEVRHKLEELARQSKRRGWWLEHAAHLRPDYVDHIALEDDATYIREWQPVMVPGLLQTAAYAEAVIAASPHCIEPERAAQLVKVRMGRQAKIEEGGASYTAILWEAVIAQPLVDVEIHREQLSAVLEIGKRKNVTVQVMPFSAGVLAGYSSAFSSFSFDEEPTVEAVAMDNLRGASVLEGAEDLAAYANAYDLLRSSALTPDASVKLIRGRLRSLKEDTS</sequence>
<evidence type="ECO:0000313" key="2">
    <source>
        <dbReference type="EMBL" id="PSM44506.1"/>
    </source>
</evidence>
<dbReference type="RefSeq" id="WP_107015385.1">
    <property type="nucleotide sequence ID" value="NZ_KZ679039.1"/>
</dbReference>
<gene>
    <name evidence="2" type="ORF">C6Y14_05660</name>
</gene>
<dbReference type="PROSITE" id="PS50943">
    <property type="entry name" value="HTH_CROC1"/>
    <property type="match status" value="1"/>
</dbReference>
<feature type="domain" description="HTH cro/C1-type" evidence="1">
    <location>
        <begin position="18"/>
        <end position="73"/>
    </location>
</feature>
<dbReference type="EMBL" id="PYBJ01000002">
    <property type="protein sequence ID" value="PSM44506.1"/>
    <property type="molecule type" value="Genomic_DNA"/>
</dbReference>
<comment type="caution">
    <text evidence="2">The sequence shown here is derived from an EMBL/GenBank/DDBJ whole genome shotgun (WGS) entry which is preliminary data.</text>
</comment>
<protein>
    <submittedName>
        <fullName evidence="2">Transcriptional regulator</fullName>
    </submittedName>
</protein>
<keyword evidence="3" id="KW-1185">Reference proteome</keyword>
<evidence type="ECO:0000259" key="1">
    <source>
        <dbReference type="PROSITE" id="PS50943"/>
    </source>
</evidence>
<organism evidence="2 3">
    <name type="scientific">Streptomyces dioscori</name>
    <dbReference type="NCBI Taxonomy" id="2109333"/>
    <lineage>
        <taxon>Bacteria</taxon>
        <taxon>Bacillati</taxon>
        <taxon>Actinomycetota</taxon>
        <taxon>Actinomycetes</taxon>
        <taxon>Kitasatosporales</taxon>
        <taxon>Streptomycetaceae</taxon>
        <taxon>Streptomyces</taxon>
        <taxon>Streptomyces aurantiacus group</taxon>
    </lineage>
</organism>
<proteinExistence type="predicted"/>
<dbReference type="InterPro" id="IPR043917">
    <property type="entry name" value="DUF5753"/>
</dbReference>
<dbReference type="OrthoDB" id="4303152at2"/>
<dbReference type="InterPro" id="IPR001387">
    <property type="entry name" value="Cro/C1-type_HTH"/>
</dbReference>
<dbReference type="Pfam" id="PF19054">
    <property type="entry name" value="DUF5753"/>
    <property type="match status" value="1"/>
</dbReference>
<name>A0A2P8QE49_9ACTN</name>
<accession>A0A2P8QE49</accession>
<dbReference type="AlphaFoldDB" id="A0A2P8QE49"/>
<dbReference type="Pfam" id="PF13560">
    <property type="entry name" value="HTH_31"/>
    <property type="match status" value="1"/>
</dbReference>
<dbReference type="SMART" id="SM00530">
    <property type="entry name" value="HTH_XRE"/>
    <property type="match status" value="1"/>
</dbReference>
<dbReference type="CDD" id="cd00093">
    <property type="entry name" value="HTH_XRE"/>
    <property type="match status" value="1"/>
</dbReference>
<dbReference type="GO" id="GO:0003677">
    <property type="term" value="F:DNA binding"/>
    <property type="evidence" value="ECO:0007669"/>
    <property type="project" value="InterPro"/>
</dbReference>
<dbReference type="InterPro" id="IPR010982">
    <property type="entry name" value="Lambda_DNA-bd_dom_sf"/>
</dbReference>